<reference evidence="8" key="1">
    <citation type="submission" date="2020-02" db="EMBL/GenBank/DDBJ databases">
        <authorList>
            <person name="Meier V. D."/>
        </authorList>
    </citation>
    <scope>NUCLEOTIDE SEQUENCE</scope>
    <source>
        <strain evidence="8">AVDCRST_MAG85</strain>
    </source>
</reference>
<evidence type="ECO:0000256" key="6">
    <source>
        <dbReference type="SAM" id="MobiDB-lite"/>
    </source>
</evidence>
<keyword evidence="3" id="KW-0274">FAD</keyword>
<dbReference type="EC" id="1.6.99.3" evidence="8"/>
<dbReference type="Gene3D" id="3.50.50.100">
    <property type="match status" value="1"/>
</dbReference>
<evidence type="ECO:0000313" key="8">
    <source>
        <dbReference type="EMBL" id="CAA9518529.1"/>
    </source>
</evidence>
<evidence type="ECO:0000259" key="7">
    <source>
        <dbReference type="Pfam" id="PF07992"/>
    </source>
</evidence>
<evidence type="ECO:0000256" key="5">
    <source>
        <dbReference type="ARBA" id="ARBA00023027"/>
    </source>
</evidence>
<accession>A0A6J4TBC6</accession>
<dbReference type="InterPro" id="IPR023753">
    <property type="entry name" value="FAD/NAD-binding_dom"/>
</dbReference>
<dbReference type="Pfam" id="PF07992">
    <property type="entry name" value="Pyr_redox_2"/>
    <property type="match status" value="1"/>
</dbReference>
<feature type="region of interest" description="Disordered" evidence="6">
    <location>
        <begin position="425"/>
        <end position="454"/>
    </location>
</feature>
<name>A0A6J4TBC6_9ACTN</name>
<dbReference type="InterPro" id="IPR045024">
    <property type="entry name" value="NDH-2"/>
</dbReference>
<keyword evidence="4 8" id="KW-0560">Oxidoreductase</keyword>
<evidence type="ECO:0000256" key="3">
    <source>
        <dbReference type="ARBA" id="ARBA00022827"/>
    </source>
</evidence>
<keyword evidence="2" id="KW-0285">Flavoprotein</keyword>
<organism evidence="8">
    <name type="scientific">uncultured Solirubrobacteraceae bacterium</name>
    <dbReference type="NCBI Taxonomy" id="1162706"/>
    <lineage>
        <taxon>Bacteria</taxon>
        <taxon>Bacillati</taxon>
        <taxon>Actinomycetota</taxon>
        <taxon>Thermoleophilia</taxon>
        <taxon>Solirubrobacterales</taxon>
        <taxon>Solirubrobacteraceae</taxon>
        <taxon>environmental samples</taxon>
    </lineage>
</organism>
<keyword evidence="5" id="KW-0520">NAD</keyword>
<dbReference type="PANTHER" id="PTHR43706">
    <property type="entry name" value="NADH DEHYDROGENASE"/>
    <property type="match status" value="1"/>
</dbReference>
<protein>
    <submittedName>
        <fullName evidence="8">NADH dehydrogenase</fullName>
        <ecNumber evidence="8">1.6.99.3</ecNumber>
    </submittedName>
</protein>
<gene>
    <name evidence="8" type="ORF">AVDCRST_MAG85-2763</name>
</gene>
<proteinExistence type="inferred from homology"/>
<sequence>MAWRIVIAGGGFGGLYAVRTLERILPAQSARITLVNDTNFMTYAPLLPGAGAGSLEPRHVVVPLRGELGHTDLRLGRVLRGSPDELCIHVRTLEGHQETLQYDHLLVALGSVSRTLPIPGLREHGIGFKTLAEAIGLRNHVIRTLEMAETLEDPARRAEYLSYVFVGGGYAGVEGLAELQDFAADAIERYPRCRTQGMRWILVEARDRIMGETPPDLSAFTQRELRGRGIDIRLNTTLDEVTASTVRLSDGDTIPTRTCCWTAGVKPHPVAAELGLPLDRGGRIQVDSYLQVDGHPHVWAIGDAAAVPDPAKDFKAPTPPTAQHAIRQGKLAAKNIAASISGGRRKPFRYKTKGVVVDLGRRKAVADTMGIKWSGTIAWLIARTYHLAMMPGGNGRRMRLLVDWNIELLFGRDFSELGQIGGRTSLSDELEEQSAGGTGDDGAPAQADRDGALH</sequence>
<dbReference type="PRINTS" id="PR00368">
    <property type="entry name" value="FADPNR"/>
</dbReference>
<dbReference type="SUPFAM" id="SSF51905">
    <property type="entry name" value="FAD/NAD(P)-binding domain"/>
    <property type="match status" value="1"/>
</dbReference>
<evidence type="ECO:0000256" key="1">
    <source>
        <dbReference type="ARBA" id="ARBA00005272"/>
    </source>
</evidence>
<evidence type="ECO:0000256" key="2">
    <source>
        <dbReference type="ARBA" id="ARBA00022630"/>
    </source>
</evidence>
<evidence type="ECO:0000256" key="4">
    <source>
        <dbReference type="ARBA" id="ARBA00023002"/>
    </source>
</evidence>
<feature type="domain" description="FAD/NAD(P)-binding" evidence="7">
    <location>
        <begin position="4"/>
        <end position="329"/>
    </location>
</feature>
<dbReference type="AlphaFoldDB" id="A0A6J4TBC6"/>
<dbReference type="EMBL" id="CADCVT010000302">
    <property type="protein sequence ID" value="CAA9518529.1"/>
    <property type="molecule type" value="Genomic_DNA"/>
</dbReference>
<dbReference type="InterPro" id="IPR036188">
    <property type="entry name" value="FAD/NAD-bd_sf"/>
</dbReference>
<dbReference type="GO" id="GO:0003954">
    <property type="term" value="F:NADH dehydrogenase activity"/>
    <property type="evidence" value="ECO:0007669"/>
    <property type="project" value="InterPro"/>
</dbReference>
<dbReference type="PANTHER" id="PTHR43706:SF45">
    <property type="entry name" value="NADH DEHYDROGENASE-LIKE PROTEIN RV1812C"/>
    <property type="match status" value="1"/>
</dbReference>
<comment type="similarity">
    <text evidence="1">Belongs to the NADH dehydrogenase family.</text>
</comment>